<accession>A0A2L0IGP0</accession>
<dbReference type="Proteomes" id="UP000238365">
    <property type="component" value="Chromosome"/>
</dbReference>
<dbReference type="PANTHER" id="PTHR38777">
    <property type="entry name" value="FELS-2 PROPHAGE PROTEIN"/>
    <property type="match status" value="1"/>
</dbReference>
<evidence type="ECO:0000259" key="5">
    <source>
        <dbReference type="Pfam" id="PF01258"/>
    </source>
</evidence>
<dbReference type="PANTHER" id="PTHR38777:SF1">
    <property type="entry name" value="DNAK SUPPRESSOR PROTEIN"/>
    <property type="match status" value="1"/>
</dbReference>
<evidence type="ECO:0000256" key="3">
    <source>
        <dbReference type="ARBA" id="ARBA00022833"/>
    </source>
</evidence>
<feature type="domain" description="Zinc finger DksA/TraR C4-type" evidence="5">
    <location>
        <begin position="35"/>
        <end position="64"/>
    </location>
</feature>
<dbReference type="KEGG" id="pgz:C2E15_12055"/>
<keyword evidence="3" id="KW-0862">Zinc</keyword>
<keyword evidence="1" id="KW-0479">Metal-binding</keyword>
<dbReference type="EMBL" id="CP026377">
    <property type="protein sequence ID" value="AUX93738.1"/>
    <property type="molecule type" value="Genomic_DNA"/>
</dbReference>
<proteinExistence type="predicted"/>
<dbReference type="AlphaFoldDB" id="A0A2L0IGP0"/>
<dbReference type="Gene3D" id="1.20.120.910">
    <property type="entry name" value="DksA, coiled-coil domain"/>
    <property type="match status" value="1"/>
</dbReference>
<dbReference type="GO" id="GO:0008270">
    <property type="term" value="F:zinc ion binding"/>
    <property type="evidence" value="ECO:0007669"/>
    <property type="project" value="UniProtKB-KW"/>
</dbReference>
<dbReference type="PROSITE" id="PS51128">
    <property type="entry name" value="ZF_DKSA_2"/>
    <property type="match status" value="1"/>
</dbReference>
<evidence type="ECO:0000313" key="7">
    <source>
        <dbReference type="Proteomes" id="UP000238365"/>
    </source>
</evidence>
<name>A0A2L0IGP0_9GAMM</name>
<reference evidence="6 7" key="1">
    <citation type="submission" date="2018-01" db="EMBL/GenBank/DDBJ databases">
        <title>Complete and assembled Genome of Pantoea gaviniae DSM22758T.</title>
        <authorList>
            <person name="Stevens M.J.A."/>
            <person name="Zurfluh K."/>
            <person name="Stephan R."/>
        </authorList>
    </citation>
    <scope>NUCLEOTIDE SEQUENCE [LARGE SCALE GENOMIC DNA]</scope>
    <source>
        <strain evidence="6 7">DSM 22758</strain>
    </source>
</reference>
<dbReference type="GO" id="GO:1900378">
    <property type="term" value="P:positive regulation of secondary metabolite biosynthetic process"/>
    <property type="evidence" value="ECO:0007669"/>
    <property type="project" value="TreeGrafter"/>
</dbReference>
<sequence>MADTMDLVQQHTEEMLARNIAAVIRRPILVSAFFCDDCDAEIPAARRQAITGVTRCVACQEVAELKSRHYHGGL</sequence>
<protein>
    <recommendedName>
        <fullName evidence="5">Zinc finger DksA/TraR C4-type domain-containing protein</fullName>
    </recommendedName>
</protein>
<dbReference type="NCBIfam" id="TIGR02419">
    <property type="entry name" value="C4_traR_proteo"/>
    <property type="match status" value="1"/>
</dbReference>
<evidence type="ECO:0000313" key="6">
    <source>
        <dbReference type="EMBL" id="AUX93738.1"/>
    </source>
</evidence>
<evidence type="ECO:0000256" key="1">
    <source>
        <dbReference type="ARBA" id="ARBA00022723"/>
    </source>
</evidence>
<evidence type="ECO:0000256" key="2">
    <source>
        <dbReference type="ARBA" id="ARBA00022771"/>
    </source>
</evidence>
<dbReference type="InterPro" id="IPR000962">
    <property type="entry name" value="Znf_DskA_TraR"/>
</dbReference>
<dbReference type="SUPFAM" id="SSF57716">
    <property type="entry name" value="Glucocorticoid receptor-like (DNA-binding domain)"/>
    <property type="match status" value="1"/>
</dbReference>
<dbReference type="RefSeq" id="WP_104957581.1">
    <property type="nucleotide sequence ID" value="NZ_CP026377.1"/>
</dbReference>
<evidence type="ECO:0000256" key="4">
    <source>
        <dbReference type="PROSITE-ProRule" id="PRU00510"/>
    </source>
</evidence>
<gene>
    <name evidence="6" type="ORF">C2E15_12055</name>
</gene>
<dbReference type="InterPro" id="IPR012783">
    <property type="entry name" value="Znf_C4_TraR"/>
</dbReference>
<dbReference type="OrthoDB" id="962301at2"/>
<keyword evidence="2" id="KW-0863">Zinc-finger</keyword>
<keyword evidence="7" id="KW-1185">Reference proteome</keyword>
<dbReference type="Pfam" id="PF01258">
    <property type="entry name" value="zf-dskA_traR"/>
    <property type="match status" value="1"/>
</dbReference>
<feature type="zinc finger region" description="dksA C4-type" evidence="4">
    <location>
        <begin position="35"/>
        <end position="59"/>
    </location>
</feature>
<organism evidence="6 7">
    <name type="scientific">Mixta gaviniae</name>
    <dbReference type="NCBI Taxonomy" id="665914"/>
    <lineage>
        <taxon>Bacteria</taxon>
        <taxon>Pseudomonadati</taxon>
        <taxon>Pseudomonadota</taxon>
        <taxon>Gammaproteobacteria</taxon>
        <taxon>Enterobacterales</taxon>
        <taxon>Erwiniaceae</taxon>
        <taxon>Mixta</taxon>
    </lineage>
</organism>